<dbReference type="InterPro" id="IPR054352">
    <property type="entry name" value="ACT_Aspartokinase"/>
</dbReference>
<keyword evidence="7" id="KW-0808">Transferase</keyword>
<reference evidence="7 8" key="1">
    <citation type="submission" date="2023-04" db="EMBL/GenBank/DDBJ databases">
        <title>Genome of Basidiobolus ranarum AG-B5.</title>
        <authorList>
            <person name="Stajich J.E."/>
            <person name="Carter-House D."/>
            <person name="Gryganskyi A."/>
        </authorList>
    </citation>
    <scope>NUCLEOTIDE SEQUENCE [LARGE SCALE GENOMIC DNA]</scope>
    <source>
        <strain evidence="7 8">AG-B5</strain>
    </source>
</reference>
<dbReference type="EC" id="2.7.2.4" evidence="2"/>
<keyword evidence="5" id="KW-0067">ATP-binding</keyword>
<evidence type="ECO:0000256" key="2">
    <source>
        <dbReference type="ARBA" id="ARBA00013059"/>
    </source>
</evidence>
<evidence type="ECO:0000313" key="8">
    <source>
        <dbReference type="Proteomes" id="UP001479436"/>
    </source>
</evidence>
<dbReference type="InterPro" id="IPR045865">
    <property type="entry name" value="ACT-like_dom_sf"/>
</dbReference>
<evidence type="ECO:0000256" key="5">
    <source>
        <dbReference type="ARBA" id="ARBA00022840"/>
    </source>
</evidence>
<dbReference type="PROSITE" id="PS51671">
    <property type="entry name" value="ACT"/>
    <property type="match status" value="1"/>
</dbReference>
<evidence type="ECO:0000256" key="3">
    <source>
        <dbReference type="ARBA" id="ARBA00022741"/>
    </source>
</evidence>
<evidence type="ECO:0000256" key="1">
    <source>
        <dbReference type="ARBA" id="ARBA00010122"/>
    </source>
</evidence>
<dbReference type="PANTHER" id="PTHR21499">
    <property type="entry name" value="ASPARTATE KINASE"/>
    <property type="match status" value="1"/>
</dbReference>
<comment type="caution">
    <text evidence="7">The sequence shown here is derived from an EMBL/GenBank/DDBJ whole genome shotgun (WGS) entry which is preliminary data.</text>
</comment>
<comment type="similarity">
    <text evidence="1">Belongs to the aspartokinase family.</text>
</comment>
<dbReference type="SUPFAM" id="SSF55021">
    <property type="entry name" value="ACT-like"/>
    <property type="match status" value="2"/>
</dbReference>
<name>A0ABR2VN48_9FUNG</name>
<keyword evidence="8" id="KW-1185">Reference proteome</keyword>
<evidence type="ECO:0000259" key="6">
    <source>
        <dbReference type="PROSITE" id="PS51671"/>
    </source>
</evidence>
<dbReference type="GO" id="GO:0004072">
    <property type="term" value="F:aspartate kinase activity"/>
    <property type="evidence" value="ECO:0007669"/>
    <property type="project" value="UniProtKB-EC"/>
</dbReference>
<dbReference type="InterPro" id="IPR002912">
    <property type="entry name" value="ACT_dom"/>
</dbReference>
<dbReference type="PANTHER" id="PTHR21499:SF59">
    <property type="entry name" value="ASPARTOKINASE"/>
    <property type="match status" value="1"/>
</dbReference>
<evidence type="ECO:0000313" key="7">
    <source>
        <dbReference type="EMBL" id="KAK9679857.1"/>
    </source>
</evidence>
<dbReference type="Gene3D" id="3.30.70.260">
    <property type="match status" value="2"/>
</dbReference>
<dbReference type="Pfam" id="PF22468">
    <property type="entry name" value="ACT_9"/>
    <property type="match status" value="1"/>
</dbReference>
<feature type="domain" description="ACT" evidence="6">
    <location>
        <begin position="145"/>
        <end position="217"/>
    </location>
</feature>
<protein>
    <recommendedName>
        <fullName evidence="2">aspartate kinase</fullName>
        <ecNumber evidence="2">2.7.2.4</ecNumber>
    </recommendedName>
</protein>
<sequence length="217" mass="23518">MDQVIHARIPIRIKNVQNPGGNGTIILPEVHQKGSTSPHSPEVLLENGYLPDLSRRHPTAITIKEDIFVLNIRSNRKSVSHGFFARIFATLDRYGIAVDVIATSEVHVSMALGTNTCELHLAGAVKELTQIGSVDIMKNMAILSLVGKQMRNMVGIAGAMFTSLAKSNINIEMISQGASEINISCIISKTHADNALRVVHDSLLANVDYSELNGSII</sequence>
<keyword evidence="4" id="KW-0418">Kinase</keyword>
<dbReference type="EMBL" id="JASJQH010009365">
    <property type="protein sequence ID" value="KAK9679857.1"/>
    <property type="molecule type" value="Genomic_DNA"/>
</dbReference>
<dbReference type="Proteomes" id="UP001479436">
    <property type="component" value="Unassembled WGS sequence"/>
</dbReference>
<organism evidence="7 8">
    <name type="scientific">Basidiobolus ranarum</name>
    <dbReference type="NCBI Taxonomy" id="34480"/>
    <lineage>
        <taxon>Eukaryota</taxon>
        <taxon>Fungi</taxon>
        <taxon>Fungi incertae sedis</taxon>
        <taxon>Zoopagomycota</taxon>
        <taxon>Entomophthoromycotina</taxon>
        <taxon>Basidiobolomycetes</taxon>
        <taxon>Basidiobolales</taxon>
        <taxon>Basidiobolaceae</taxon>
        <taxon>Basidiobolus</taxon>
    </lineage>
</organism>
<accession>A0ABR2VN48</accession>
<evidence type="ECO:0000256" key="4">
    <source>
        <dbReference type="ARBA" id="ARBA00022777"/>
    </source>
</evidence>
<proteinExistence type="inferred from homology"/>
<gene>
    <name evidence="7" type="primary">HOM3_3</name>
    <name evidence="7" type="ORF">K7432_016134</name>
</gene>
<keyword evidence="3" id="KW-0547">Nucleotide-binding</keyword>